<dbReference type="InterPro" id="IPR029044">
    <property type="entry name" value="Nucleotide-diphossugar_trans"/>
</dbReference>
<dbReference type="STRING" id="1231392.OCGS_0912"/>
<dbReference type="InterPro" id="IPR001173">
    <property type="entry name" value="Glyco_trans_2-like"/>
</dbReference>
<dbReference type="eggNOG" id="COG1216">
    <property type="taxonomic scope" value="Bacteria"/>
</dbReference>
<dbReference type="RefSeq" id="WP_007426065.1">
    <property type="nucleotide sequence ID" value="NZ_AMGO01000012.1"/>
</dbReference>
<dbReference type="PANTHER" id="PTHR22916:SF3">
    <property type="entry name" value="UDP-GLCNAC:BETAGAL BETA-1,3-N-ACETYLGLUCOSAMINYLTRANSFERASE-LIKE PROTEIN 1"/>
    <property type="match status" value="1"/>
</dbReference>
<evidence type="ECO:0000313" key="3">
    <source>
        <dbReference type="EMBL" id="EKE44877.1"/>
    </source>
</evidence>
<keyword evidence="1" id="KW-0175">Coiled coil</keyword>
<protein>
    <submittedName>
        <fullName evidence="3">Putative glycosyltransferase</fullName>
    </submittedName>
</protein>
<dbReference type="Pfam" id="PF00535">
    <property type="entry name" value="Glycos_transf_2"/>
    <property type="match status" value="1"/>
</dbReference>
<dbReference type="AlphaFoldDB" id="K2HEB7"/>
<dbReference type="SUPFAM" id="SSF52540">
    <property type="entry name" value="P-loop containing nucleoside triphosphate hydrolases"/>
    <property type="match status" value="1"/>
</dbReference>
<evidence type="ECO:0000256" key="1">
    <source>
        <dbReference type="SAM" id="Coils"/>
    </source>
</evidence>
<gene>
    <name evidence="3" type="ORF">OCGS_0912</name>
</gene>
<name>K2HEB7_9RHOB</name>
<dbReference type="PANTHER" id="PTHR22916">
    <property type="entry name" value="GLYCOSYLTRANSFERASE"/>
    <property type="match status" value="1"/>
</dbReference>
<dbReference type="PATRIC" id="fig|1231392.3.peg.917"/>
<dbReference type="InterPro" id="IPR027417">
    <property type="entry name" value="P-loop_NTPase"/>
</dbReference>
<feature type="domain" description="Glycosyltransferase 2-like" evidence="2">
    <location>
        <begin position="6"/>
        <end position="109"/>
    </location>
</feature>
<organism evidence="3 4">
    <name type="scientific">Oceaniovalibus guishaninsula JLT2003</name>
    <dbReference type="NCBI Taxonomy" id="1231392"/>
    <lineage>
        <taxon>Bacteria</taxon>
        <taxon>Pseudomonadati</taxon>
        <taxon>Pseudomonadota</taxon>
        <taxon>Alphaproteobacteria</taxon>
        <taxon>Rhodobacterales</taxon>
        <taxon>Roseobacteraceae</taxon>
        <taxon>Oceaniovalibus</taxon>
    </lineage>
</organism>
<feature type="coiled-coil region" evidence="1">
    <location>
        <begin position="336"/>
        <end position="370"/>
    </location>
</feature>
<dbReference type="Gene3D" id="3.90.550.10">
    <property type="entry name" value="Spore Coat Polysaccharide Biosynthesis Protein SpsA, Chain A"/>
    <property type="match status" value="1"/>
</dbReference>
<dbReference type="Proteomes" id="UP000006765">
    <property type="component" value="Unassembled WGS sequence"/>
</dbReference>
<dbReference type="CDD" id="cd00761">
    <property type="entry name" value="Glyco_tranf_GTA_type"/>
    <property type="match status" value="1"/>
</dbReference>
<reference evidence="3 4" key="1">
    <citation type="journal article" date="2012" name="J. Bacteriol.">
        <title>Draft Genome Sequence of Oceaniovalibus guishaninsula JLT2003T.</title>
        <authorList>
            <person name="Tang K."/>
            <person name="Liu K."/>
            <person name="Jiao N."/>
        </authorList>
    </citation>
    <scope>NUCLEOTIDE SEQUENCE [LARGE SCALE GENOMIC DNA]</scope>
    <source>
        <strain evidence="3 4">JLT2003</strain>
    </source>
</reference>
<evidence type="ECO:0000259" key="2">
    <source>
        <dbReference type="Pfam" id="PF00535"/>
    </source>
</evidence>
<dbReference type="GO" id="GO:0016758">
    <property type="term" value="F:hexosyltransferase activity"/>
    <property type="evidence" value="ECO:0007669"/>
    <property type="project" value="UniProtKB-ARBA"/>
</dbReference>
<sequence length="684" mass="76167">MPASLSLIVTAYNVAPWVDAALHSALAILQPGDELIVVDDGSSDGTAARISTFEHFAKRPPEVAFVKVLLATNTPGGVGPAANIGLSRATKDIVAFLDGDDTLVPDGFKAARSIFEASLAGTAPDDILIADYEEWSDGTGRITRPFDAGIWAEAVAAAPRHRQRIALRMQAVPWRKFYRREFLEARHLRFPEGEFFFEDNPFHWQVCLAARRIAFTSEIVCRHRLDRPGRTMLVRDGALLAFFDHYRRILTLPGMTRVLRADALRWLVVNLRWHPQRLRQTAIADWVAAASRTLRAAPVGHWRTVRDEELRDPILAGLFDALRKGDVGTAERRLMAICAERDATTQQQAIAELERRLSQAERQGAAQVASDPAPCSDDPVRRFSALKGTTALPVPSLIDRPPDPEPPILWVGAHKTGTTFLQACLEASTDALEARGIAYFPREAMRAATIVPLLDRPGPPPEWPTMGMADGRRRVIFDENILGLSQNVLSSFGVYPEGAVRSSELADRLDLRAPRLVLAIRDMTGFIPSLYCEALKAVPFRRFRDFLETPFDLLSWVPLVDALLAAFPQSGLTVYTAEALRGNEAVLCEAVLGLPRSDFVRVDHSERPGFSQEAVNRIAALHAEGRWSRAAQRQIVRSYPKGRDYPAFDPWSDNERDRLRDRFAEDVPLIAARERVTLVDPRRI</sequence>
<dbReference type="OrthoDB" id="5291101at2"/>
<proteinExistence type="predicted"/>
<accession>K2HEB7</accession>
<keyword evidence="3" id="KW-0808">Transferase</keyword>
<comment type="caution">
    <text evidence="3">The sequence shown here is derived from an EMBL/GenBank/DDBJ whole genome shotgun (WGS) entry which is preliminary data.</text>
</comment>
<keyword evidence="4" id="KW-1185">Reference proteome</keyword>
<dbReference type="EMBL" id="AMGO01000012">
    <property type="protein sequence ID" value="EKE44877.1"/>
    <property type="molecule type" value="Genomic_DNA"/>
</dbReference>
<dbReference type="SUPFAM" id="SSF53448">
    <property type="entry name" value="Nucleotide-diphospho-sugar transferases"/>
    <property type="match status" value="1"/>
</dbReference>
<evidence type="ECO:0000313" key="4">
    <source>
        <dbReference type="Proteomes" id="UP000006765"/>
    </source>
</evidence>